<gene>
    <name evidence="1" type="ORF">J2S43_001098</name>
</gene>
<dbReference type="Proteomes" id="UP001240984">
    <property type="component" value="Unassembled WGS sequence"/>
</dbReference>
<sequence>MSAWIVSRDHLDLLLSAALAWELTVPEQADATGRTLWKENLVSVAYRYPADRDGTRPGPADFRDHHVNTYRFARYPGRADPEVVAAAAASLAYQSCEHPEWPESAACRWVTNLREQASQRVPAYVAAHGPVDPTRQKTGEHGWHMLIDLDKTRHVHSVDGWAVPDRNVFIRAAELRTPPTKP</sequence>
<name>A0ABT9MMM8_9ACTN</name>
<reference evidence="1 2" key="1">
    <citation type="submission" date="2023-07" db="EMBL/GenBank/DDBJ databases">
        <title>Sequencing the genomes of 1000 actinobacteria strains.</title>
        <authorList>
            <person name="Klenk H.-P."/>
        </authorList>
    </citation>
    <scope>NUCLEOTIDE SEQUENCE [LARGE SCALE GENOMIC DNA]</scope>
    <source>
        <strain evidence="1 2">DSM 44710</strain>
    </source>
</reference>
<evidence type="ECO:0000313" key="2">
    <source>
        <dbReference type="Proteomes" id="UP001240984"/>
    </source>
</evidence>
<dbReference type="RefSeq" id="WP_306827462.1">
    <property type="nucleotide sequence ID" value="NZ_JAUSRA010000001.1"/>
</dbReference>
<accession>A0ABT9MMM8</accession>
<comment type="caution">
    <text evidence="1">The sequence shown here is derived from an EMBL/GenBank/DDBJ whole genome shotgun (WGS) entry which is preliminary data.</text>
</comment>
<proteinExistence type="predicted"/>
<organism evidence="1 2">
    <name type="scientific">Catenuloplanes nepalensis</name>
    <dbReference type="NCBI Taxonomy" id="587533"/>
    <lineage>
        <taxon>Bacteria</taxon>
        <taxon>Bacillati</taxon>
        <taxon>Actinomycetota</taxon>
        <taxon>Actinomycetes</taxon>
        <taxon>Micromonosporales</taxon>
        <taxon>Micromonosporaceae</taxon>
        <taxon>Catenuloplanes</taxon>
    </lineage>
</organism>
<evidence type="ECO:0000313" key="1">
    <source>
        <dbReference type="EMBL" id="MDP9792586.1"/>
    </source>
</evidence>
<dbReference type="EMBL" id="JAUSRA010000001">
    <property type="protein sequence ID" value="MDP9792586.1"/>
    <property type="molecule type" value="Genomic_DNA"/>
</dbReference>
<keyword evidence="2" id="KW-1185">Reference proteome</keyword>
<protein>
    <submittedName>
        <fullName evidence="1">Uncharacterized protein</fullName>
    </submittedName>
</protein>